<dbReference type="InterPro" id="IPR011053">
    <property type="entry name" value="Single_hybrid_motif"/>
</dbReference>
<dbReference type="InterPro" id="IPR033753">
    <property type="entry name" value="GCV_H/Fam206"/>
</dbReference>
<dbReference type="Pfam" id="PF01597">
    <property type="entry name" value="GCV_H"/>
    <property type="match status" value="1"/>
</dbReference>
<dbReference type="EMBL" id="CAACVI010000023">
    <property type="protein sequence ID" value="VEN74356.1"/>
    <property type="molecule type" value="Genomic_DNA"/>
</dbReference>
<reference evidence="3" key="1">
    <citation type="submission" date="2019-01" db="EMBL/GenBank/DDBJ databases">
        <authorList>
            <consortium name="Genoscope - CEA"/>
            <person name="William W."/>
        </authorList>
    </citation>
    <scope>NUCLEOTIDE SEQUENCE</scope>
    <source>
        <strain evidence="3">CR-1</strain>
    </source>
</reference>
<protein>
    <recommendedName>
        <fullName evidence="4">Glycine cleavage system protein H</fullName>
    </recommendedName>
</protein>
<sequence length="315" mass="35637">MKNQMERKHSDDGDRHIQAVFGGQSWSVSPDKKSKGRPCVWTHTGRGKFKSCNNFYDCPSCKYDHAMNKRVEEGKQQSWQDAMRARPAMDRVCRHTLAGRIETRVCAYNYECKACDFDQFFEETWSAKTKRVPSEIQRVRGFDVPMGHYYHDGHTWARIESGGNIRVGLDDFALKLLGEADALDLPLMGKELDQGTPNWGFKRRERHADVLSPVDGVILEVNPKVRENPGVANRDPFGDGWLFLVKTPHVKKTIKNLMDDTRGMEWISSEVSDLEGMIEETAGPMAADGGVLGPDIYGALPDLGWKNLASRFLKT</sequence>
<evidence type="ECO:0008006" key="4">
    <source>
        <dbReference type="Google" id="ProtNLM"/>
    </source>
</evidence>
<dbReference type="CDD" id="cd06848">
    <property type="entry name" value="GCS_H"/>
    <property type="match status" value="1"/>
</dbReference>
<feature type="compositionally biased region" description="Basic and acidic residues" evidence="2">
    <location>
        <begin position="1"/>
        <end position="17"/>
    </location>
</feature>
<evidence type="ECO:0000256" key="2">
    <source>
        <dbReference type="SAM" id="MobiDB-lite"/>
    </source>
</evidence>
<dbReference type="Gene3D" id="2.40.50.100">
    <property type="match status" value="1"/>
</dbReference>
<keyword evidence="1" id="KW-0450">Lipoyl</keyword>
<dbReference type="InterPro" id="IPR002930">
    <property type="entry name" value="GCV_H"/>
</dbReference>
<dbReference type="SUPFAM" id="SSF51230">
    <property type="entry name" value="Single hybrid motif"/>
    <property type="match status" value="1"/>
</dbReference>
<name>A0A484HL80_9BACT</name>
<evidence type="ECO:0000313" key="3">
    <source>
        <dbReference type="EMBL" id="VEN74356.1"/>
    </source>
</evidence>
<dbReference type="GO" id="GO:0019464">
    <property type="term" value="P:glycine decarboxylation via glycine cleavage system"/>
    <property type="evidence" value="ECO:0007669"/>
    <property type="project" value="InterPro"/>
</dbReference>
<gene>
    <name evidence="3" type="ORF">EPICR_30293</name>
</gene>
<organism evidence="3">
    <name type="scientific">uncultured Desulfobacteraceae bacterium</name>
    <dbReference type="NCBI Taxonomy" id="218296"/>
    <lineage>
        <taxon>Bacteria</taxon>
        <taxon>Pseudomonadati</taxon>
        <taxon>Thermodesulfobacteriota</taxon>
        <taxon>Desulfobacteria</taxon>
        <taxon>Desulfobacterales</taxon>
        <taxon>Desulfobacteraceae</taxon>
        <taxon>environmental samples</taxon>
    </lineage>
</organism>
<proteinExistence type="predicted"/>
<dbReference type="PANTHER" id="PTHR11715:SF3">
    <property type="entry name" value="GLYCINE CLEAVAGE SYSTEM H PROTEIN-RELATED"/>
    <property type="match status" value="1"/>
</dbReference>
<accession>A0A484HL80</accession>
<feature type="region of interest" description="Disordered" evidence="2">
    <location>
        <begin position="1"/>
        <end position="37"/>
    </location>
</feature>
<dbReference type="GO" id="GO:0005737">
    <property type="term" value="C:cytoplasm"/>
    <property type="evidence" value="ECO:0007669"/>
    <property type="project" value="TreeGrafter"/>
</dbReference>
<dbReference type="GO" id="GO:0005960">
    <property type="term" value="C:glycine cleavage complex"/>
    <property type="evidence" value="ECO:0007669"/>
    <property type="project" value="InterPro"/>
</dbReference>
<dbReference type="PANTHER" id="PTHR11715">
    <property type="entry name" value="GLYCINE CLEAVAGE SYSTEM H PROTEIN"/>
    <property type="match status" value="1"/>
</dbReference>
<dbReference type="GO" id="GO:0009249">
    <property type="term" value="P:protein lipoylation"/>
    <property type="evidence" value="ECO:0007669"/>
    <property type="project" value="TreeGrafter"/>
</dbReference>
<dbReference type="AlphaFoldDB" id="A0A484HL80"/>
<evidence type="ECO:0000256" key="1">
    <source>
        <dbReference type="ARBA" id="ARBA00022823"/>
    </source>
</evidence>